<dbReference type="Proteomes" id="UP001215598">
    <property type="component" value="Unassembled WGS sequence"/>
</dbReference>
<dbReference type="EMBL" id="JARKIB010000006">
    <property type="protein sequence ID" value="KAJ7779013.1"/>
    <property type="molecule type" value="Genomic_DNA"/>
</dbReference>
<sequence>MWLGMWSTGLIRLRLFPNRLALAPLLNFICVPASHFCVLAMSFLLPHLPRSSGTMLAYTFLFSSACNRKTTR</sequence>
<evidence type="ECO:0000313" key="2">
    <source>
        <dbReference type="EMBL" id="KAJ7779013.1"/>
    </source>
</evidence>
<dbReference type="AlphaFoldDB" id="A0AAD7NWR3"/>
<gene>
    <name evidence="2" type="ORF">B0H16DRAFT_1500837</name>
</gene>
<keyword evidence="1" id="KW-0472">Membrane</keyword>
<organism evidence="2 3">
    <name type="scientific">Mycena metata</name>
    <dbReference type="NCBI Taxonomy" id="1033252"/>
    <lineage>
        <taxon>Eukaryota</taxon>
        <taxon>Fungi</taxon>
        <taxon>Dikarya</taxon>
        <taxon>Basidiomycota</taxon>
        <taxon>Agaricomycotina</taxon>
        <taxon>Agaricomycetes</taxon>
        <taxon>Agaricomycetidae</taxon>
        <taxon>Agaricales</taxon>
        <taxon>Marasmiineae</taxon>
        <taxon>Mycenaceae</taxon>
        <taxon>Mycena</taxon>
    </lineage>
</organism>
<protein>
    <submittedName>
        <fullName evidence="2">Uncharacterized protein</fullName>
    </submittedName>
</protein>
<name>A0AAD7NWR3_9AGAR</name>
<accession>A0AAD7NWR3</accession>
<feature type="transmembrane region" description="Helical" evidence="1">
    <location>
        <begin position="20"/>
        <end position="45"/>
    </location>
</feature>
<keyword evidence="1" id="KW-0812">Transmembrane</keyword>
<keyword evidence="3" id="KW-1185">Reference proteome</keyword>
<comment type="caution">
    <text evidence="2">The sequence shown here is derived from an EMBL/GenBank/DDBJ whole genome shotgun (WGS) entry which is preliminary data.</text>
</comment>
<proteinExistence type="predicted"/>
<evidence type="ECO:0000313" key="3">
    <source>
        <dbReference type="Proteomes" id="UP001215598"/>
    </source>
</evidence>
<evidence type="ECO:0000256" key="1">
    <source>
        <dbReference type="SAM" id="Phobius"/>
    </source>
</evidence>
<reference evidence="2" key="1">
    <citation type="submission" date="2023-03" db="EMBL/GenBank/DDBJ databases">
        <title>Massive genome expansion in bonnet fungi (Mycena s.s.) driven by repeated elements and novel gene families across ecological guilds.</title>
        <authorList>
            <consortium name="Lawrence Berkeley National Laboratory"/>
            <person name="Harder C.B."/>
            <person name="Miyauchi S."/>
            <person name="Viragh M."/>
            <person name="Kuo A."/>
            <person name="Thoen E."/>
            <person name="Andreopoulos B."/>
            <person name="Lu D."/>
            <person name="Skrede I."/>
            <person name="Drula E."/>
            <person name="Henrissat B."/>
            <person name="Morin E."/>
            <person name="Kohler A."/>
            <person name="Barry K."/>
            <person name="LaButti K."/>
            <person name="Morin E."/>
            <person name="Salamov A."/>
            <person name="Lipzen A."/>
            <person name="Mereny Z."/>
            <person name="Hegedus B."/>
            <person name="Baldrian P."/>
            <person name="Stursova M."/>
            <person name="Weitz H."/>
            <person name="Taylor A."/>
            <person name="Grigoriev I.V."/>
            <person name="Nagy L.G."/>
            <person name="Martin F."/>
            <person name="Kauserud H."/>
        </authorList>
    </citation>
    <scope>NUCLEOTIDE SEQUENCE</scope>
    <source>
        <strain evidence="2">CBHHK182m</strain>
    </source>
</reference>
<keyword evidence="1" id="KW-1133">Transmembrane helix</keyword>